<dbReference type="OrthoDB" id="2121326at2759"/>
<accession>A0A6A6TH73</accession>
<proteinExistence type="predicted"/>
<dbReference type="AlphaFoldDB" id="A0A6A6TH73"/>
<organism evidence="3 4">
    <name type="scientific">Lophiostoma macrostomum CBS 122681</name>
    <dbReference type="NCBI Taxonomy" id="1314788"/>
    <lineage>
        <taxon>Eukaryota</taxon>
        <taxon>Fungi</taxon>
        <taxon>Dikarya</taxon>
        <taxon>Ascomycota</taxon>
        <taxon>Pezizomycotina</taxon>
        <taxon>Dothideomycetes</taxon>
        <taxon>Pleosporomycetidae</taxon>
        <taxon>Pleosporales</taxon>
        <taxon>Lophiostomataceae</taxon>
        <taxon>Lophiostoma</taxon>
    </lineage>
</organism>
<feature type="compositionally biased region" description="Polar residues" evidence="1">
    <location>
        <begin position="98"/>
        <end position="107"/>
    </location>
</feature>
<keyword evidence="4" id="KW-1185">Reference proteome</keyword>
<sequence>MSSESKATPPPTNRGMGDTLFTFLVLYFTTLFSLDTWNAARGSAHRAPSSNSYFRPANLPPAPDSYQGSMSRFRGNGDGRRDVGRVQGDSRPPLRMGTGSSCGACSM</sequence>
<evidence type="ECO:0000313" key="3">
    <source>
        <dbReference type="EMBL" id="KAF2659260.1"/>
    </source>
</evidence>
<reference evidence="3" key="1">
    <citation type="journal article" date="2020" name="Stud. Mycol.">
        <title>101 Dothideomycetes genomes: a test case for predicting lifestyles and emergence of pathogens.</title>
        <authorList>
            <person name="Haridas S."/>
            <person name="Albert R."/>
            <person name="Binder M."/>
            <person name="Bloem J."/>
            <person name="Labutti K."/>
            <person name="Salamov A."/>
            <person name="Andreopoulos B."/>
            <person name="Baker S."/>
            <person name="Barry K."/>
            <person name="Bills G."/>
            <person name="Bluhm B."/>
            <person name="Cannon C."/>
            <person name="Castanera R."/>
            <person name="Culley D."/>
            <person name="Daum C."/>
            <person name="Ezra D."/>
            <person name="Gonzalez J."/>
            <person name="Henrissat B."/>
            <person name="Kuo A."/>
            <person name="Liang C."/>
            <person name="Lipzen A."/>
            <person name="Lutzoni F."/>
            <person name="Magnuson J."/>
            <person name="Mondo S."/>
            <person name="Nolan M."/>
            <person name="Ohm R."/>
            <person name="Pangilinan J."/>
            <person name="Park H.-J."/>
            <person name="Ramirez L."/>
            <person name="Alfaro M."/>
            <person name="Sun H."/>
            <person name="Tritt A."/>
            <person name="Yoshinaga Y."/>
            <person name="Zwiers L.-H."/>
            <person name="Turgeon B."/>
            <person name="Goodwin S."/>
            <person name="Spatafora J."/>
            <person name="Crous P."/>
            <person name="Grigoriev I."/>
        </authorList>
    </citation>
    <scope>NUCLEOTIDE SEQUENCE</scope>
    <source>
        <strain evidence="3">CBS 122681</strain>
    </source>
</reference>
<gene>
    <name evidence="3" type="ORF">K491DRAFT_712782</name>
</gene>
<protein>
    <submittedName>
        <fullName evidence="3">Uncharacterized protein</fullName>
    </submittedName>
</protein>
<keyword evidence="2" id="KW-1133">Transmembrane helix</keyword>
<feature type="compositionally biased region" description="Basic and acidic residues" evidence="1">
    <location>
        <begin position="75"/>
        <end position="84"/>
    </location>
</feature>
<dbReference type="EMBL" id="MU004308">
    <property type="protein sequence ID" value="KAF2659260.1"/>
    <property type="molecule type" value="Genomic_DNA"/>
</dbReference>
<dbReference type="Proteomes" id="UP000799324">
    <property type="component" value="Unassembled WGS sequence"/>
</dbReference>
<evidence type="ECO:0000256" key="2">
    <source>
        <dbReference type="SAM" id="Phobius"/>
    </source>
</evidence>
<feature type="transmembrane region" description="Helical" evidence="2">
    <location>
        <begin position="20"/>
        <end position="40"/>
    </location>
</feature>
<name>A0A6A6TH73_9PLEO</name>
<keyword evidence="2" id="KW-0812">Transmembrane</keyword>
<evidence type="ECO:0000256" key="1">
    <source>
        <dbReference type="SAM" id="MobiDB-lite"/>
    </source>
</evidence>
<keyword evidence="2" id="KW-0472">Membrane</keyword>
<feature type="region of interest" description="Disordered" evidence="1">
    <location>
        <begin position="43"/>
        <end position="107"/>
    </location>
</feature>
<evidence type="ECO:0000313" key="4">
    <source>
        <dbReference type="Proteomes" id="UP000799324"/>
    </source>
</evidence>